<accession>A0A0A8B904</accession>
<dbReference type="GO" id="GO:0016757">
    <property type="term" value="F:glycosyltransferase activity"/>
    <property type="evidence" value="ECO:0007669"/>
    <property type="project" value="UniProtKB-KW"/>
</dbReference>
<feature type="domain" description="Glycosyltransferase subfamily 4-like N-terminal" evidence="3">
    <location>
        <begin position="83"/>
        <end position="198"/>
    </location>
</feature>
<dbReference type="CDD" id="cd03801">
    <property type="entry name" value="GT4_PimA-like"/>
    <property type="match status" value="1"/>
</dbReference>
<evidence type="ECO:0000313" key="4">
    <source>
        <dbReference type="EMBL" id="AJC11552.1"/>
    </source>
</evidence>
<organism evidence="4 5">
    <name type="scientific">Berryella intestinalis</name>
    <dbReference type="NCBI Taxonomy" id="1531429"/>
    <lineage>
        <taxon>Bacteria</taxon>
        <taxon>Bacillati</taxon>
        <taxon>Actinomycetota</taxon>
        <taxon>Coriobacteriia</taxon>
        <taxon>Eggerthellales</taxon>
        <taxon>Eggerthellaceae</taxon>
        <taxon>Berryella</taxon>
    </lineage>
</organism>
<dbReference type="PANTHER" id="PTHR46401">
    <property type="entry name" value="GLYCOSYLTRANSFERASE WBBK-RELATED"/>
    <property type="match status" value="1"/>
</dbReference>
<proteinExistence type="predicted"/>
<evidence type="ECO:0000256" key="1">
    <source>
        <dbReference type="ARBA" id="ARBA00022676"/>
    </source>
</evidence>
<evidence type="ECO:0000259" key="3">
    <source>
        <dbReference type="Pfam" id="PF13439"/>
    </source>
</evidence>
<dbReference type="EMBL" id="CP009302">
    <property type="protein sequence ID" value="AJC11552.1"/>
    <property type="molecule type" value="Genomic_DNA"/>
</dbReference>
<evidence type="ECO:0000313" key="5">
    <source>
        <dbReference type="Proteomes" id="UP000031121"/>
    </source>
</evidence>
<keyword evidence="5" id="KW-1185">Reference proteome</keyword>
<dbReference type="Pfam" id="PF13439">
    <property type="entry name" value="Glyco_transf_4"/>
    <property type="match status" value="1"/>
</dbReference>
<dbReference type="HOGENOM" id="CLU_032290_0_0_11"/>
<reference evidence="5" key="1">
    <citation type="submission" date="2014-08" db="EMBL/GenBank/DDBJ databases">
        <title>Coriobacteriaceae sp. complete genome.</title>
        <authorList>
            <person name="Looft T."/>
            <person name="Bayles D.O."/>
            <person name="Stanton T.B."/>
        </authorList>
    </citation>
    <scope>NUCLEOTIDE SEQUENCE [LARGE SCALE GENOMIC DNA]</scope>
    <source>
        <strain evidence="5">68-1-3</strain>
    </source>
</reference>
<dbReference type="KEGG" id="cbac:JI75_01455"/>
<dbReference type="Pfam" id="PF13692">
    <property type="entry name" value="Glyco_trans_1_4"/>
    <property type="match status" value="1"/>
</dbReference>
<dbReference type="OrthoDB" id="9790710at2"/>
<dbReference type="STRING" id="1531429.JI75_01455"/>
<dbReference type="AlphaFoldDB" id="A0A0A8B904"/>
<dbReference type="Proteomes" id="UP000031121">
    <property type="component" value="Chromosome"/>
</dbReference>
<protein>
    <recommendedName>
        <fullName evidence="3">Glycosyltransferase subfamily 4-like N-terminal domain-containing protein</fullName>
    </recommendedName>
</protein>
<dbReference type="InterPro" id="IPR028098">
    <property type="entry name" value="Glyco_trans_4-like_N"/>
</dbReference>
<dbReference type="Gene3D" id="3.40.50.2000">
    <property type="entry name" value="Glycogen Phosphorylase B"/>
    <property type="match status" value="2"/>
</dbReference>
<reference evidence="4 5" key="2">
    <citation type="journal article" date="2015" name="Genome Announc.">
        <title>Complete Genome Sequence of Coriobacteriaceae Strain 68-1-3, a Novel Mucus-Degrading Isolate from the Swine Intestinal Tract.</title>
        <authorList>
            <person name="Looft T."/>
            <person name="Bayles D.O."/>
            <person name="Alt D.P."/>
            <person name="Stanton T.B."/>
        </authorList>
    </citation>
    <scope>NUCLEOTIDE SEQUENCE [LARGE SCALE GENOMIC DNA]</scope>
    <source>
        <strain evidence="4 5">68-1-3</strain>
    </source>
</reference>
<keyword evidence="2" id="KW-0808">Transferase</keyword>
<keyword evidence="1" id="KW-0328">Glycosyltransferase</keyword>
<sequence length="408" mass="44540">MKILNVIAQKPDFTGSGIFLAHTVEQELALGHDTAVICGIEDGEAIETLPGQTAVVPVRFGTAELPFNVCGMSDSMPYPSTRYRDLAPDAVAAFESAFSRALSGVLDSFDPDIVVCHHLYLLTGIVRETVADRPVVAFCHSTDLRQMEQHGLERDRIVRAVRSLDRIFALHAQQQSEIERIYGVDPERIIQTGPGFDRETFNLGGKPVERARGSLVFVGKVSRAKGAQALVEALNLVSAEQVPAGFSLDLVGGHGSDAQEFQAICDRARDCAWPVTLTGRIPLDELVEKYRSREVFVLPSFFDGLPLSAIEALACGCKVVLSDLPGLRPWFEKNLPDAPIVWVAPPRMKAVDEPFEEDLPAFERRLADAIIACLAMPHRPARVDSLSWEGLTRRFVEESAALVAGGGN</sequence>
<evidence type="ECO:0000256" key="2">
    <source>
        <dbReference type="ARBA" id="ARBA00022679"/>
    </source>
</evidence>
<gene>
    <name evidence="4" type="ORF">JI75_01455</name>
</gene>
<dbReference type="SUPFAM" id="SSF53756">
    <property type="entry name" value="UDP-Glycosyltransferase/glycogen phosphorylase"/>
    <property type="match status" value="1"/>
</dbReference>
<dbReference type="RefSeq" id="WP_039688177.1">
    <property type="nucleotide sequence ID" value="NZ_CP009302.1"/>
</dbReference>
<name>A0A0A8B904_9ACTN</name>
<dbReference type="PANTHER" id="PTHR46401:SF2">
    <property type="entry name" value="GLYCOSYLTRANSFERASE WBBK-RELATED"/>
    <property type="match status" value="1"/>
</dbReference>
<dbReference type="GO" id="GO:0009103">
    <property type="term" value="P:lipopolysaccharide biosynthetic process"/>
    <property type="evidence" value="ECO:0007669"/>
    <property type="project" value="TreeGrafter"/>
</dbReference>